<accession>A0A3E3I369</accession>
<protein>
    <submittedName>
        <fullName evidence="7">Radical SAM protein</fullName>
    </submittedName>
</protein>
<dbReference type="SFLD" id="SFLDG01067">
    <property type="entry name" value="SPASM/twitch_domain_containing"/>
    <property type="match status" value="1"/>
</dbReference>
<comment type="caution">
    <text evidence="7">The sequence shown here is derived from an EMBL/GenBank/DDBJ whole genome shotgun (WGS) entry which is preliminary data.</text>
</comment>
<proteinExistence type="predicted"/>
<keyword evidence="2" id="KW-0949">S-adenosyl-L-methionine</keyword>
<dbReference type="InterPro" id="IPR023867">
    <property type="entry name" value="Sulphatase_maturase_rSAM"/>
</dbReference>
<dbReference type="GO" id="GO:0051536">
    <property type="term" value="F:iron-sulfur cluster binding"/>
    <property type="evidence" value="ECO:0007669"/>
    <property type="project" value="UniProtKB-KW"/>
</dbReference>
<dbReference type="Proteomes" id="UP000260812">
    <property type="component" value="Unassembled WGS sequence"/>
</dbReference>
<keyword evidence="5" id="KW-0411">Iron-sulfur</keyword>
<keyword evidence="8" id="KW-1185">Reference proteome</keyword>
<evidence type="ECO:0000313" key="8">
    <source>
        <dbReference type="Proteomes" id="UP000260812"/>
    </source>
</evidence>
<dbReference type="Gene3D" id="3.20.20.70">
    <property type="entry name" value="Aldolase class I"/>
    <property type="match status" value="1"/>
</dbReference>
<dbReference type="PANTHER" id="PTHR43273">
    <property type="entry name" value="ANAEROBIC SULFATASE-MATURATING ENZYME HOMOLOG ASLB-RELATED"/>
    <property type="match status" value="1"/>
</dbReference>
<dbReference type="EMBL" id="QVLV01000009">
    <property type="protein sequence ID" value="RGE59195.1"/>
    <property type="molecule type" value="Genomic_DNA"/>
</dbReference>
<evidence type="ECO:0000259" key="6">
    <source>
        <dbReference type="Pfam" id="PF04055"/>
    </source>
</evidence>
<evidence type="ECO:0000256" key="3">
    <source>
        <dbReference type="ARBA" id="ARBA00022723"/>
    </source>
</evidence>
<dbReference type="InterPro" id="IPR013785">
    <property type="entry name" value="Aldolase_TIM"/>
</dbReference>
<dbReference type="InterPro" id="IPR007197">
    <property type="entry name" value="rSAM"/>
</dbReference>
<evidence type="ECO:0000313" key="7">
    <source>
        <dbReference type="EMBL" id="RGE59195.1"/>
    </source>
</evidence>
<dbReference type="CDD" id="cd01335">
    <property type="entry name" value="Radical_SAM"/>
    <property type="match status" value="1"/>
</dbReference>
<dbReference type="SFLD" id="SFLDG01386">
    <property type="entry name" value="main_SPASM_domain-containing"/>
    <property type="match status" value="1"/>
</dbReference>
<dbReference type="InterPro" id="IPR023885">
    <property type="entry name" value="4Fe4S-binding_SPASM_dom"/>
</dbReference>
<dbReference type="PANTHER" id="PTHR43273:SF8">
    <property type="entry name" value="RADICAL SAM DOMAIN PROTEIN"/>
    <property type="match status" value="1"/>
</dbReference>
<dbReference type="SFLD" id="SFLDS00029">
    <property type="entry name" value="Radical_SAM"/>
    <property type="match status" value="1"/>
</dbReference>
<evidence type="ECO:0000256" key="1">
    <source>
        <dbReference type="ARBA" id="ARBA00001966"/>
    </source>
</evidence>
<dbReference type="UniPathway" id="UPA00782"/>
<dbReference type="GO" id="GO:0016491">
    <property type="term" value="F:oxidoreductase activity"/>
    <property type="evidence" value="ECO:0007669"/>
    <property type="project" value="InterPro"/>
</dbReference>
<sequence length="436" mass="50537">MKISQFIIATEQDDNPNTYLLYNTHTTAFVAMEKEKYNKIFIEKNFKEDCVQQLHKMGFLVDDDFDELAALEELRIKGMSDPVQNVTLLTTTECNARCYYCFENGIKQYPMTKKVADATIQYIKKNYPEPQFAINWFGGEPLMNFEIMKYITEELKKAGYDLIAHITTNGSLLTEEMLEYFQKEYSDLSFQITIDEIGEKYGKIKRYVDIDAKDAYKRVINNVCMLLDHHVTTNVRLNFAASKIERAKEIYIQLKKEFEGHDNSSLYIYFAPLTLDSDNEIISDFHGDMEHPFLQAVKTQFSEGFPLYKPRYDGDMGLIGAFGLMPNAFSCGMTTKNRISIDADGTLYKCHRLSGKKEFACGTVFDGISEDNSIYRIFRNTTIEDEECKKCNLLPICQGGCKSQRILYGNKQKCHRIRQIQKELVNLYYKEISKKM</sequence>
<organism evidence="7 8">
    <name type="scientific">Eisenbergiella massiliensis</name>
    <dbReference type="NCBI Taxonomy" id="1720294"/>
    <lineage>
        <taxon>Bacteria</taxon>
        <taxon>Bacillati</taxon>
        <taxon>Bacillota</taxon>
        <taxon>Clostridia</taxon>
        <taxon>Lachnospirales</taxon>
        <taxon>Lachnospiraceae</taxon>
        <taxon>Eisenbergiella</taxon>
    </lineage>
</organism>
<dbReference type="SFLD" id="SFLDG01384">
    <property type="entry name" value="thioether_bond_formation_requi"/>
    <property type="match status" value="1"/>
</dbReference>
<evidence type="ECO:0000256" key="2">
    <source>
        <dbReference type="ARBA" id="ARBA00022691"/>
    </source>
</evidence>
<dbReference type="NCBIfam" id="TIGR04085">
    <property type="entry name" value="rSAM_more_4Fe4S"/>
    <property type="match status" value="1"/>
</dbReference>
<evidence type="ECO:0000256" key="4">
    <source>
        <dbReference type="ARBA" id="ARBA00023004"/>
    </source>
</evidence>
<keyword evidence="4" id="KW-0408">Iron</keyword>
<reference evidence="7" key="1">
    <citation type="submission" date="2018-08" db="EMBL/GenBank/DDBJ databases">
        <title>A genome reference for cultivated species of the human gut microbiota.</title>
        <authorList>
            <person name="Zou Y."/>
            <person name="Xue W."/>
            <person name="Luo G."/>
        </authorList>
    </citation>
    <scope>NUCLEOTIDE SEQUENCE [LARGE SCALE GENOMIC DNA]</scope>
    <source>
        <strain evidence="7">TF05-5AC</strain>
    </source>
</reference>
<feature type="domain" description="Radical SAM core" evidence="6">
    <location>
        <begin position="90"/>
        <end position="228"/>
    </location>
</feature>
<evidence type="ECO:0000256" key="5">
    <source>
        <dbReference type="ARBA" id="ARBA00023014"/>
    </source>
</evidence>
<dbReference type="AlphaFoldDB" id="A0A3E3I369"/>
<dbReference type="Pfam" id="PF04055">
    <property type="entry name" value="Radical_SAM"/>
    <property type="match status" value="1"/>
</dbReference>
<dbReference type="SUPFAM" id="SSF102114">
    <property type="entry name" value="Radical SAM enzymes"/>
    <property type="match status" value="1"/>
</dbReference>
<comment type="cofactor">
    <cofactor evidence="1">
        <name>[4Fe-4S] cluster</name>
        <dbReference type="ChEBI" id="CHEBI:49883"/>
    </cofactor>
</comment>
<keyword evidence="3" id="KW-0479">Metal-binding</keyword>
<name>A0A3E3I369_9FIRM</name>
<gene>
    <name evidence="7" type="ORF">DXC51_14555</name>
</gene>
<dbReference type="GO" id="GO:0046872">
    <property type="term" value="F:metal ion binding"/>
    <property type="evidence" value="ECO:0007669"/>
    <property type="project" value="UniProtKB-KW"/>
</dbReference>
<dbReference type="InterPro" id="IPR058240">
    <property type="entry name" value="rSAM_sf"/>
</dbReference>